<feature type="region of interest" description="Disordered" evidence="1">
    <location>
        <begin position="1"/>
        <end position="38"/>
    </location>
</feature>
<feature type="non-terminal residue" evidence="2">
    <location>
        <position position="1"/>
    </location>
</feature>
<feature type="region of interest" description="Disordered" evidence="1">
    <location>
        <begin position="50"/>
        <end position="69"/>
    </location>
</feature>
<evidence type="ECO:0000256" key="1">
    <source>
        <dbReference type="SAM" id="MobiDB-lite"/>
    </source>
</evidence>
<name>A0A6J4MCF3_9BACT</name>
<gene>
    <name evidence="2" type="ORF">AVDCRST_MAG89-3341</name>
</gene>
<proteinExistence type="predicted"/>
<dbReference type="AlphaFoldDB" id="A0A6J4MCF3"/>
<accession>A0A6J4MCF3</accession>
<feature type="non-terminal residue" evidence="2">
    <location>
        <position position="69"/>
    </location>
</feature>
<feature type="compositionally biased region" description="Basic residues" evidence="1">
    <location>
        <begin position="51"/>
        <end position="62"/>
    </location>
</feature>
<sequence>PGREFPARTAGPHPPAPSPACGGAWGRGRTSRGSLRRETSCCCCSEFTRRGGCRSKRRRRHGERSPCLR</sequence>
<evidence type="ECO:0000313" key="2">
    <source>
        <dbReference type="EMBL" id="CAA9354617.1"/>
    </source>
</evidence>
<reference evidence="2" key="1">
    <citation type="submission" date="2020-02" db="EMBL/GenBank/DDBJ databases">
        <authorList>
            <person name="Meier V. D."/>
        </authorList>
    </citation>
    <scope>NUCLEOTIDE SEQUENCE</scope>
    <source>
        <strain evidence="2">AVDCRST_MAG89</strain>
    </source>
</reference>
<organism evidence="2">
    <name type="scientific">uncultured Gemmatimonadota bacterium</name>
    <dbReference type="NCBI Taxonomy" id="203437"/>
    <lineage>
        <taxon>Bacteria</taxon>
        <taxon>Pseudomonadati</taxon>
        <taxon>Gemmatimonadota</taxon>
        <taxon>environmental samples</taxon>
    </lineage>
</organism>
<dbReference type="EMBL" id="CADCTV010000698">
    <property type="protein sequence ID" value="CAA9354617.1"/>
    <property type="molecule type" value="Genomic_DNA"/>
</dbReference>
<protein>
    <submittedName>
        <fullName evidence="2">Uncharacterized protein</fullName>
    </submittedName>
</protein>